<organism evidence="3 4">
    <name type="scientific">Salipaludibacillus neizhouensis</name>
    <dbReference type="NCBI Taxonomy" id="885475"/>
    <lineage>
        <taxon>Bacteria</taxon>
        <taxon>Bacillati</taxon>
        <taxon>Bacillota</taxon>
        <taxon>Bacilli</taxon>
        <taxon>Bacillales</taxon>
        <taxon>Bacillaceae</taxon>
    </lineage>
</organism>
<reference evidence="3 4" key="1">
    <citation type="submission" date="2017-10" db="EMBL/GenBank/DDBJ databases">
        <title>Bacillus sp. nov., a halophilic bacterium isolated from a Keqin Lake.</title>
        <authorList>
            <person name="Wang H."/>
        </authorList>
    </citation>
    <scope>NUCLEOTIDE SEQUENCE [LARGE SCALE GENOMIC DNA]</scope>
    <source>
        <strain evidence="3 4">KCTC 13187</strain>
    </source>
</reference>
<accession>A0A3A9KFJ6</accession>
<evidence type="ECO:0000313" key="4">
    <source>
        <dbReference type="Proteomes" id="UP000281498"/>
    </source>
</evidence>
<proteinExistence type="predicted"/>
<sequence>MEVIGLEILKAVGRFFLHPLTYIFVIAAFWLSMRRVKRERKEFHTRVYDVIKRVTSPIAIAIIFGASLSVVILLLGIEVPVGILALLTAVWIVLLPLGHARWLSMTVAGSIVMFIIPFLPAGGTEYSWLNTWLAEIDSASILGLIWLLAALFLAESLLILLDGWKQSSPSLLKSKRGKMVGQHIASRLWYLPLFLLFPVGPFSTEGWWPLFELTSGQSFGLALFPLMLGFQAKVHSAMPIDGVKKVGKQLLALNLLVIGVAVAALFYPVIALAVPALVLIGRECVYLLYRANDKRQLSMFTRREEGLKILGVLPHSTASKMGLQIGEIIWKTNGLEIASQAEFYHALQQNPAFCKLEIIDLSGEKRFAQSSIFQGDHYQIGCLFVPDDEFGNLSSRALRSAVVIQRDRSDIVVGDSHQLDQKESELESVDDTENVPNESEAEFANPNEEVASSIDEVEGDTNPEEKEVNIPVTTEREKQLDVAEDLQKKEGFFDKETKSNEVAYGQAAGLSAFYEEFLNSKPAKNTWTSDFEEKKESDAEHKDGSNRSERKRSQMEEDNERNDEDN</sequence>
<dbReference type="Gene3D" id="2.30.42.10">
    <property type="match status" value="1"/>
</dbReference>
<feature type="transmembrane region" description="Helical" evidence="2">
    <location>
        <begin position="54"/>
        <end position="75"/>
    </location>
</feature>
<dbReference type="Proteomes" id="UP000281498">
    <property type="component" value="Unassembled WGS sequence"/>
</dbReference>
<dbReference type="EMBL" id="PDOE01000002">
    <property type="protein sequence ID" value="RKL68393.1"/>
    <property type="molecule type" value="Genomic_DNA"/>
</dbReference>
<evidence type="ECO:0000313" key="3">
    <source>
        <dbReference type="EMBL" id="RKL68393.1"/>
    </source>
</evidence>
<keyword evidence="2" id="KW-1133">Transmembrane helix</keyword>
<dbReference type="RefSeq" id="WP_110938733.1">
    <property type="nucleotide sequence ID" value="NZ_KZ614147.1"/>
</dbReference>
<feature type="compositionally biased region" description="Basic and acidic residues" evidence="1">
    <location>
        <begin position="463"/>
        <end position="475"/>
    </location>
</feature>
<feature type="compositionally biased region" description="Acidic residues" evidence="1">
    <location>
        <begin position="556"/>
        <end position="566"/>
    </location>
</feature>
<protein>
    <recommendedName>
        <fullName evidence="5">PDZ domain-containing protein</fullName>
    </recommendedName>
</protein>
<gene>
    <name evidence="3" type="ORF">CR203_07910</name>
</gene>
<dbReference type="OrthoDB" id="198399at2"/>
<feature type="transmembrane region" description="Helical" evidence="2">
    <location>
        <begin position="81"/>
        <end position="97"/>
    </location>
</feature>
<evidence type="ECO:0008006" key="5">
    <source>
        <dbReference type="Google" id="ProtNLM"/>
    </source>
</evidence>
<keyword evidence="2" id="KW-0812">Transmembrane</keyword>
<feature type="transmembrane region" description="Helical" evidence="2">
    <location>
        <begin position="251"/>
        <end position="280"/>
    </location>
</feature>
<name>A0A3A9KFJ6_9BACI</name>
<dbReference type="SUPFAM" id="SSF50156">
    <property type="entry name" value="PDZ domain-like"/>
    <property type="match status" value="1"/>
</dbReference>
<evidence type="ECO:0000256" key="1">
    <source>
        <dbReference type="SAM" id="MobiDB-lite"/>
    </source>
</evidence>
<keyword evidence="2" id="KW-0472">Membrane</keyword>
<evidence type="ECO:0000256" key="2">
    <source>
        <dbReference type="SAM" id="Phobius"/>
    </source>
</evidence>
<feature type="compositionally biased region" description="Basic and acidic residues" evidence="1">
    <location>
        <begin position="531"/>
        <end position="555"/>
    </location>
</feature>
<dbReference type="AlphaFoldDB" id="A0A3A9KFJ6"/>
<comment type="caution">
    <text evidence="3">The sequence shown here is derived from an EMBL/GenBank/DDBJ whole genome shotgun (WGS) entry which is preliminary data.</text>
</comment>
<feature type="transmembrane region" description="Helical" evidence="2">
    <location>
        <begin position="208"/>
        <end position="230"/>
    </location>
</feature>
<dbReference type="InterPro" id="IPR036034">
    <property type="entry name" value="PDZ_sf"/>
</dbReference>
<feature type="region of interest" description="Disordered" evidence="1">
    <location>
        <begin position="416"/>
        <end position="475"/>
    </location>
</feature>
<feature type="transmembrane region" description="Helical" evidence="2">
    <location>
        <begin position="141"/>
        <end position="164"/>
    </location>
</feature>
<feature type="transmembrane region" description="Helical" evidence="2">
    <location>
        <begin position="102"/>
        <end position="121"/>
    </location>
</feature>
<feature type="transmembrane region" description="Helical" evidence="2">
    <location>
        <begin position="184"/>
        <end position="202"/>
    </location>
</feature>
<feature type="transmembrane region" description="Helical" evidence="2">
    <location>
        <begin position="15"/>
        <end position="33"/>
    </location>
</feature>
<feature type="region of interest" description="Disordered" evidence="1">
    <location>
        <begin position="523"/>
        <end position="566"/>
    </location>
</feature>
<keyword evidence="4" id="KW-1185">Reference proteome</keyword>